<gene>
    <name evidence="7" type="ORF">ABVK25_009759</name>
</gene>
<proteinExistence type="inferred from homology"/>
<dbReference type="InterPro" id="IPR051035">
    <property type="entry name" value="Mito_inheritance_9"/>
</dbReference>
<evidence type="ECO:0000256" key="4">
    <source>
        <dbReference type="ARBA" id="ARBA00022946"/>
    </source>
</evidence>
<evidence type="ECO:0000256" key="1">
    <source>
        <dbReference type="ARBA" id="ARBA00004173"/>
    </source>
</evidence>
<protein>
    <recommendedName>
        <fullName evidence="3">Altered inheritance of mitochondria protein 9, mitochondrial</fullName>
    </recommendedName>
    <alternativeName>
        <fullName evidence="6">Found in mitochondrial proteome protein 29</fullName>
    </alternativeName>
</protein>
<keyword evidence="8" id="KW-1185">Reference proteome</keyword>
<evidence type="ECO:0000256" key="3">
    <source>
        <dbReference type="ARBA" id="ARBA00016197"/>
    </source>
</evidence>
<dbReference type="Proteomes" id="UP001590951">
    <property type="component" value="Unassembled WGS sequence"/>
</dbReference>
<comment type="subcellular location">
    <subcellularLocation>
        <location evidence="1">Mitochondrion</location>
    </subcellularLocation>
</comment>
<accession>A0ABR4AWI6</accession>
<comment type="caution">
    <text evidence="7">The sequence shown here is derived from an EMBL/GenBank/DDBJ whole genome shotgun (WGS) entry which is preliminary data.</text>
</comment>
<organism evidence="7 8">
    <name type="scientific">Lepraria finkii</name>
    <dbReference type="NCBI Taxonomy" id="1340010"/>
    <lineage>
        <taxon>Eukaryota</taxon>
        <taxon>Fungi</taxon>
        <taxon>Dikarya</taxon>
        <taxon>Ascomycota</taxon>
        <taxon>Pezizomycotina</taxon>
        <taxon>Lecanoromycetes</taxon>
        <taxon>OSLEUM clade</taxon>
        <taxon>Lecanoromycetidae</taxon>
        <taxon>Lecanorales</taxon>
        <taxon>Lecanorineae</taxon>
        <taxon>Stereocaulaceae</taxon>
        <taxon>Lepraria</taxon>
    </lineage>
</organism>
<comment type="similarity">
    <text evidence="2">Belongs to the AIM9 family.</text>
</comment>
<reference evidence="7 8" key="1">
    <citation type="submission" date="2024-09" db="EMBL/GenBank/DDBJ databases">
        <title>Rethinking Asexuality: The Enigmatic Case of Functional Sexual Genes in Lepraria (Stereocaulaceae).</title>
        <authorList>
            <person name="Doellman M."/>
            <person name="Sun Y."/>
            <person name="Barcenas-Pena A."/>
            <person name="Lumbsch H.T."/>
            <person name="Grewe F."/>
        </authorList>
    </citation>
    <scope>NUCLEOTIDE SEQUENCE [LARGE SCALE GENOMIC DNA]</scope>
    <source>
        <strain evidence="7 8">Grewe 0041</strain>
    </source>
</reference>
<name>A0ABR4AWI6_9LECA</name>
<evidence type="ECO:0000256" key="6">
    <source>
        <dbReference type="ARBA" id="ARBA00031849"/>
    </source>
</evidence>
<evidence type="ECO:0000313" key="8">
    <source>
        <dbReference type="Proteomes" id="UP001590951"/>
    </source>
</evidence>
<evidence type="ECO:0000256" key="2">
    <source>
        <dbReference type="ARBA" id="ARBA00005543"/>
    </source>
</evidence>
<dbReference type="PANTHER" id="PTHR36091:SF1">
    <property type="entry name" value="ALTERED INHERITANCE OF MITOCHONDRIA PROTEIN 9, MITOCHONDRIAL"/>
    <property type="match status" value="1"/>
</dbReference>
<dbReference type="PANTHER" id="PTHR36091">
    <property type="entry name" value="ALTERED INHERITANCE OF MITOCHONDRIA PROTEIN 9, MITOCHONDRIAL"/>
    <property type="match status" value="1"/>
</dbReference>
<evidence type="ECO:0000256" key="5">
    <source>
        <dbReference type="ARBA" id="ARBA00023128"/>
    </source>
</evidence>
<keyword evidence="5" id="KW-0496">Mitochondrion</keyword>
<sequence length="204" mass="22086">MEGGFSKALLITTEDGMEVVAKIPCPNAGRAKYSTASEAAVLQYGVVSFPLTRAVTKLTAWRFPVSSHTEIPVPKILAWSADSSNPVGAEYIIMEKAPGIQLFKVWDEADRLNLIKGLTQLENQFTAIRFAAHGSLYFRHSISKASERMLLDSSVDPAGLFCVGPACGPAWTDGISPADIQPDIDAGPCKLKSLLYVLRVDCDR</sequence>
<dbReference type="SUPFAM" id="SSF56112">
    <property type="entry name" value="Protein kinase-like (PK-like)"/>
    <property type="match status" value="1"/>
</dbReference>
<keyword evidence="4" id="KW-0809">Transit peptide</keyword>
<dbReference type="EMBL" id="JBHFEH010000054">
    <property type="protein sequence ID" value="KAL2050032.1"/>
    <property type="molecule type" value="Genomic_DNA"/>
</dbReference>
<dbReference type="InterPro" id="IPR011009">
    <property type="entry name" value="Kinase-like_dom_sf"/>
</dbReference>
<evidence type="ECO:0000313" key="7">
    <source>
        <dbReference type="EMBL" id="KAL2050032.1"/>
    </source>
</evidence>